<evidence type="ECO:0000313" key="4">
    <source>
        <dbReference type="Proteomes" id="UP000799444"/>
    </source>
</evidence>
<evidence type="ECO:0000259" key="2">
    <source>
        <dbReference type="PROSITE" id="PS50994"/>
    </source>
</evidence>
<dbReference type="InterPro" id="IPR012337">
    <property type="entry name" value="RNaseH-like_sf"/>
</dbReference>
<name>A0A9P4US87_9PLEO</name>
<dbReference type="AlphaFoldDB" id="A0A9P4US87"/>
<sequence>IGDKDALHVIDADTSFQAATFLKSMSARHAWEALCRCWINTYQGPPDYIVHDPGTNFAAEDFKTRAKITGAQCKQMPVEAHWAVGKVERAHAPLQRAFDILKAELGDRTDDKDILQMAVKALNDTAGPDGLVPTLLVFGAYPRISTDSPPLPDIIARARAIQKATKMIQKERAAMDINRAMNTRNGPKSHDTLNLPLMSEILIWREKKGWTGPYKLASINGRDVTVELANGPLT</sequence>
<dbReference type="InterPro" id="IPR036397">
    <property type="entry name" value="RNaseH_sf"/>
</dbReference>
<protein>
    <recommendedName>
        <fullName evidence="2">Integrase catalytic domain-containing protein</fullName>
    </recommendedName>
</protein>
<keyword evidence="4" id="KW-1185">Reference proteome</keyword>
<dbReference type="SUPFAM" id="SSF53098">
    <property type="entry name" value="Ribonuclease H-like"/>
    <property type="match status" value="1"/>
</dbReference>
<dbReference type="InterPro" id="IPR001584">
    <property type="entry name" value="Integrase_cat-core"/>
</dbReference>
<dbReference type="Gene3D" id="3.30.420.10">
    <property type="entry name" value="Ribonuclease H-like superfamily/Ribonuclease H"/>
    <property type="match status" value="1"/>
</dbReference>
<evidence type="ECO:0000256" key="1">
    <source>
        <dbReference type="ARBA" id="ARBA00022884"/>
    </source>
</evidence>
<feature type="non-terminal residue" evidence="3">
    <location>
        <position position="1"/>
    </location>
</feature>
<feature type="non-terminal residue" evidence="3">
    <location>
        <position position="234"/>
    </location>
</feature>
<dbReference type="EMBL" id="ML996467">
    <property type="protein sequence ID" value="KAF2726477.1"/>
    <property type="molecule type" value="Genomic_DNA"/>
</dbReference>
<dbReference type="GO" id="GO:0003723">
    <property type="term" value="F:RNA binding"/>
    <property type="evidence" value="ECO:0007669"/>
    <property type="project" value="UniProtKB-KW"/>
</dbReference>
<reference evidence="3" key="1">
    <citation type="journal article" date="2020" name="Stud. Mycol.">
        <title>101 Dothideomycetes genomes: a test case for predicting lifestyles and emergence of pathogens.</title>
        <authorList>
            <person name="Haridas S."/>
            <person name="Albert R."/>
            <person name="Binder M."/>
            <person name="Bloem J."/>
            <person name="Labutti K."/>
            <person name="Salamov A."/>
            <person name="Andreopoulos B."/>
            <person name="Baker S."/>
            <person name="Barry K."/>
            <person name="Bills G."/>
            <person name="Bluhm B."/>
            <person name="Cannon C."/>
            <person name="Castanera R."/>
            <person name="Culley D."/>
            <person name="Daum C."/>
            <person name="Ezra D."/>
            <person name="Gonzalez J."/>
            <person name="Henrissat B."/>
            <person name="Kuo A."/>
            <person name="Liang C."/>
            <person name="Lipzen A."/>
            <person name="Lutzoni F."/>
            <person name="Magnuson J."/>
            <person name="Mondo S."/>
            <person name="Nolan M."/>
            <person name="Ohm R."/>
            <person name="Pangilinan J."/>
            <person name="Park H.-J."/>
            <person name="Ramirez L."/>
            <person name="Alfaro M."/>
            <person name="Sun H."/>
            <person name="Tritt A."/>
            <person name="Yoshinaga Y."/>
            <person name="Zwiers L.-H."/>
            <person name="Turgeon B."/>
            <person name="Goodwin S."/>
            <person name="Spatafora J."/>
            <person name="Crous P."/>
            <person name="Grigoriev I."/>
        </authorList>
    </citation>
    <scope>NUCLEOTIDE SEQUENCE</scope>
    <source>
        <strain evidence="3">CBS 125425</strain>
    </source>
</reference>
<feature type="domain" description="Integrase catalytic" evidence="2">
    <location>
        <begin position="1"/>
        <end position="141"/>
    </location>
</feature>
<accession>A0A9P4US87</accession>
<dbReference type="OrthoDB" id="3744626at2759"/>
<proteinExistence type="predicted"/>
<dbReference type="GO" id="GO:0005634">
    <property type="term" value="C:nucleus"/>
    <property type="evidence" value="ECO:0007669"/>
    <property type="project" value="UniProtKB-ARBA"/>
</dbReference>
<dbReference type="Proteomes" id="UP000799444">
    <property type="component" value="Unassembled WGS sequence"/>
</dbReference>
<comment type="caution">
    <text evidence="3">The sequence shown here is derived from an EMBL/GenBank/DDBJ whole genome shotgun (WGS) entry which is preliminary data.</text>
</comment>
<dbReference type="GO" id="GO:0015074">
    <property type="term" value="P:DNA integration"/>
    <property type="evidence" value="ECO:0007669"/>
    <property type="project" value="InterPro"/>
</dbReference>
<organism evidence="3 4">
    <name type="scientific">Polyplosphaeria fusca</name>
    <dbReference type="NCBI Taxonomy" id="682080"/>
    <lineage>
        <taxon>Eukaryota</taxon>
        <taxon>Fungi</taxon>
        <taxon>Dikarya</taxon>
        <taxon>Ascomycota</taxon>
        <taxon>Pezizomycotina</taxon>
        <taxon>Dothideomycetes</taxon>
        <taxon>Pleosporomycetidae</taxon>
        <taxon>Pleosporales</taxon>
        <taxon>Tetraplosphaeriaceae</taxon>
        <taxon>Polyplosphaeria</taxon>
    </lineage>
</organism>
<evidence type="ECO:0000313" key="3">
    <source>
        <dbReference type="EMBL" id="KAF2726477.1"/>
    </source>
</evidence>
<gene>
    <name evidence="3" type="ORF">EJ04DRAFT_408644</name>
</gene>
<keyword evidence="1" id="KW-0694">RNA-binding</keyword>
<dbReference type="PROSITE" id="PS50994">
    <property type="entry name" value="INTEGRASE"/>
    <property type="match status" value="1"/>
</dbReference>